<sequence>MHGNHRHVPDPQKELVLTMLESGMKPSQVRAATQLGLNTIYCLRNNWKLYGRVSRPALAPGRPRKLNSMELDYLESLIELQPDIYVDEMKDTLRRVLGVFVSGDTIVRALKQWGFTRKRVHIRYFWSSLFANSIYYVVAHKASL</sequence>
<gene>
    <name evidence="1" type="ORF">BS47DRAFT_1293697</name>
</gene>
<dbReference type="Proteomes" id="UP000886523">
    <property type="component" value="Unassembled WGS sequence"/>
</dbReference>
<organism evidence="1 2">
    <name type="scientific">Hydnum rufescens UP504</name>
    <dbReference type="NCBI Taxonomy" id="1448309"/>
    <lineage>
        <taxon>Eukaryota</taxon>
        <taxon>Fungi</taxon>
        <taxon>Dikarya</taxon>
        <taxon>Basidiomycota</taxon>
        <taxon>Agaricomycotina</taxon>
        <taxon>Agaricomycetes</taxon>
        <taxon>Cantharellales</taxon>
        <taxon>Hydnaceae</taxon>
        <taxon>Hydnum</taxon>
    </lineage>
</organism>
<keyword evidence="2" id="KW-1185">Reference proteome</keyword>
<proteinExistence type="predicted"/>
<reference evidence="1" key="1">
    <citation type="journal article" date="2020" name="Nat. Commun.">
        <title>Large-scale genome sequencing of mycorrhizal fungi provides insights into the early evolution of symbiotic traits.</title>
        <authorList>
            <person name="Miyauchi S."/>
            <person name="Kiss E."/>
            <person name="Kuo A."/>
            <person name="Drula E."/>
            <person name="Kohler A."/>
            <person name="Sanchez-Garcia M."/>
            <person name="Morin E."/>
            <person name="Andreopoulos B."/>
            <person name="Barry K.W."/>
            <person name="Bonito G."/>
            <person name="Buee M."/>
            <person name="Carver A."/>
            <person name="Chen C."/>
            <person name="Cichocki N."/>
            <person name="Clum A."/>
            <person name="Culley D."/>
            <person name="Crous P.W."/>
            <person name="Fauchery L."/>
            <person name="Girlanda M."/>
            <person name="Hayes R.D."/>
            <person name="Keri Z."/>
            <person name="LaButti K."/>
            <person name="Lipzen A."/>
            <person name="Lombard V."/>
            <person name="Magnuson J."/>
            <person name="Maillard F."/>
            <person name="Murat C."/>
            <person name="Nolan M."/>
            <person name="Ohm R.A."/>
            <person name="Pangilinan J."/>
            <person name="Pereira M.F."/>
            <person name="Perotto S."/>
            <person name="Peter M."/>
            <person name="Pfister S."/>
            <person name="Riley R."/>
            <person name="Sitrit Y."/>
            <person name="Stielow J.B."/>
            <person name="Szollosi G."/>
            <person name="Zifcakova L."/>
            <person name="Stursova M."/>
            <person name="Spatafora J.W."/>
            <person name="Tedersoo L."/>
            <person name="Vaario L.M."/>
            <person name="Yamada A."/>
            <person name="Yan M."/>
            <person name="Wang P."/>
            <person name="Xu J."/>
            <person name="Bruns T."/>
            <person name="Baldrian P."/>
            <person name="Vilgalys R."/>
            <person name="Dunand C."/>
            <person name="Henrissat B."/>
            <person name="Grigoriev I.V."/>
            <person name="Hibbett D."/>
            <person name="Nagy L.G."/>
            <person name="Martin F.M."/>
        </authorList>
    </citation>
    <scope>NUCLEOTIDE SEQUENCE</scope>
    <source>
        <strain evidence="1">UP504</strain>
    </source>
</reference>
<dbReference type="AlphaFoldDB" id="A0A9P6DVP0"/>
<name>A0A9P6DVP0_9AGAM</name>
<evidence type="ECO:0000313" key="1">
    <source>
        <dbReference type="EMBL" id="KAF9515527.1"/>
    </source>
</evidence>
<dbReference type="OrthoDB" id="3264182at2759"/>
<evidence type="ECO:0000313" key="2">
    <source>
        <dbReference type="Proteomes" id="UP000886523"/>
    </source>
</evidence>
<protein>
    <submittedName>
        <fullName evidence="1">Uncharacterized protein</fullName>
    </submittedName>
</protein>
<dbReference type="EMBL" id="MU128949">
    <property type="protein sequence ID" value="KAF9515527.1"/>
    <property type="molecule type" value="Genomic_DNA"/>
</dbReference>
<comment type="caution">
    <text evidence="1">The sequence shown here is derived from an EMBL/GenBank/DDBJ whole genome shotgun (WGS) entry which is preliminary data.</text>
</comment>
<dbReference type="InterPro" id="IPR009057">
    <property type="entry name" value="Homeodomain-like_sf"/>
</dbReference>
<dbReference type="SUPFAM" id="SSF46689">
    <property type="entry name" value="Homeodomain-like"/>
    <property type="match status" value="1"/>
</dbReference>
<accession>A0A9P6DVP0</accession>